<evidence type="ECO:0000313" key="2">
    <source>
        <dbReference type="Proteomes" id="UP000299102"/>
    </source>
</evidence>
<name>A0A4C1WNE2_EUMVA</name>
<comment type="caution">
    <text evidence="1">The sequence shown here is derived from an EMBL/GenBank/DDBJ whole genome shotgun (WGS) entry which is preliminary data.</text>
</comment>
<gene>
    <name evidence="1" type="ORF">EVAR_96240_1</name>
</gene>
<dbReference type="AlphaFoldDB" id="A0A4C1WNE2"/>
<dbReference type="Proteomes" id="UP000299102">
    <property type="component" value="Unassembled WGS sequence"/>
</dbReference>
<proteinExistence type="predicted"/>
<accession>A0A4C1WNE2</accession>
<dbReference type="OrthoDB" id="7508911at2759"/>
<reference evidence="1 2" key="1">
    <citation type="journal article" date="2019" name="Commun. Biol.">
        <title>The bagworm genome reveals a unique fibroin gene that provides high tensile strength.</title>
        <authorList>
            <person name="Kono N."/>
            <person name="Nakamura H."/>
            <person name="Ohtoshi R."/>
            <person name="Tomita M."/>
            <person name="Numata K."/>
            <person name="Arakawa K."/>
        </authorList>
    </citation>
    <scope>NUCLEOTIDE SEQUENCE [LARGE SCALE GENOMIC DNA]</scope>
</reference>
<protein>
    <submittedName>
        <fullName evidence="1">Uncharacterized protein</fullName>
    </submittedName>
</protein>
<organism evidence="1 2">
    <name type="scientific">Eumeta variegata</name>
    <name type="common">Bagworm moth</name>
    <name type="synonym">Eumeta japonica</name>
    <dbReference type="NCBI Taxonomy" id="151549"/>
    <lineage>
        <taxon>Eukaryota</taxon>
        <taxon>Metazoa</taxon>
        <taxon>Ecdysozoa</taxon>
        <taxon>Arthropoda</taxon>
        <taxon>Hexapoda</taxon>
        <taxon>Insecta</taxon>
        <taxon>Pterygota</taxon>
        <taxon>Neoptera</taxon>
        <taxon>Endopterygota</taxon>
        <taxon>Lepidoptera</taxon>
        <taxon>Glossata</taxon>
        <taxon>Ditrysia</taxon>
        <taxon>Tineoidea</taxon>
        <taxon>Psychidae</taxon>
        <taxon>Oiketicinae</taxon>
        <taxon>Eumeta</taxon>
    </lineage>
</organism>
<dbReference type="EMBL" id="BGZK01000585">
    <property type="protein sequence ID" value="GBP51644.1"/>
    <property type="molecule type" value="Genomic_DNA"/>
</dbReference>
<evidence type="ECO:0000313" key="1">
    <source>
        <dbReference type="EMBL" id="GBP51644.1"/>
    </source>
</evidence>
<sequence length="120" mass="13833">MQYIAKISRRFYREPGLLRYRLGVREFEDVQGVTSPQTEKEILGEQLTTKKKDNLGTKDGLAALLPCRRSNLGNCLCLLIHITIKVEIKSHPHFYTLDCPCGRSVSSPLKPHTERFRNYQ</sequence>
<keyword evidence="2" id="KW-1185">Reference proteome</keyword>